<sequence length="291" mass="33127">MEQAKTEAARAAAEAPLFSFQVITDTHVTEDAEHTHNRNFDNALQQIKALAPQSKGIMHVGDVTDHGFPNEFAQFWRIWESHRSELPEMIMTTGNHDVGLGVWEDRIGRFLFSTGTPGPYHAHDIEGHRFIFLGTEKNLKIHCSLSQEQLRWLKNKLEEKAASGRPIFIFLHQPLKNTVAGSYEEQQWHGVEEDEELRAVLAGYPQAILFTGHTHWELEAGHTYYDGDGQLPAMVNAVSTAYLWTDEDQHKDGSQGLFVDVYENRVLVRGRDFANAAWVESARYEILYPRG</sequence>
<dbReference type="InterPro" id="IPR029052">
    <property type="entry name" value="Metallo-depent_PP-like"/>
</dbReference>
<name>A0A3A6PM64_9BACL</name>
<protein>
    <submittedName>
        <fullName evidence="2">Metallophosphoesterase</fullName>
    </submittedName>
</protein>
<dbReference type="PANTHER" id="PTHR43143">
    <property type="entry name" value="METALLOPHOSPHOESTERASE, CALCINEURIN SUPERFAMILY"/>
    <property type="match status" value="1"/>
</dbReference>
<dbReference type="InterPro" id="IPR051918">
    <property type="entry name" value="STPP_CPPED1"/>
</dbReference>
<dbReference type="GO" id="GO:0016787">
    <property type="term" value="F:hydrolase activity"/>
    <property type="evidence" value="ECO:0007669"/>
    <property type="project" value="InterPro"/>
</dbReference>
<organism evidence="2 3">
    <name type="scientific">Paenibacillus pinisoli</name>
    <dbReference type="NCBI Taxonomy" id="1276110"/>
    <lineage>
        <taxon>Bacteria</taxon>
        <taxon>Bacillati</taxon>
        <taxon>Bacillota</taxon>
        <taxon>Bacilli</taxon>
        <taxon>Bacillales</taxon>
        <taxon>Paenibacillaceae</taxon>
        <taxon>Paenibacillus</taxon>
    </lineage>
</organism>
<dbReference type="InterPro" id="IPR004843">
    <property type="entry name" value="Calcineurin-like_PHP"/>
</dbReference>
<dbReference type="EMBL" id="QXQB01000002">
    <property type="protein sequence ID" value="RJX40448.1"/>
    <property type="molecule type" value="Genomic_DNA"/>
</dbReference>
<dbReference type="Pfam" id="PF00149">
    <property type="entry name" value="Metallophos"/>
    <property type="match status" value="1"/>
</dbReference>
<dbReference type="AlphaFoldDB" id="A0A3A6PM64"/>
<evidence type="ECO:0000259" key="1">
    <source>
        <dbReference type="Pfam" id="PF00149"/>
    </source>
</evidence>
<comment type="caution">
    <text evidence="2">The sequence shown here is derived from an EMBL/GenBank/DDBJ whole genome shotgun (WGS) entry which is preliminary data.</text>
</comment>
<proteinExistence type="predicted"/>
<evidence type="ECO:0000313" key="3">
    <source>
        <dbReference type="Proteomes" id="UP000267798"/>
    </source>
</evidence>
<gene>
    <name evidence="2" type="ORF">D3P09_13210</name>
</gene>
<feature type="domain" description="Calcineurin-like phosphoesterase" evidence="1">
    <location>
        <begin position="22"/>
        <end position="216"/>
    </location>
</feature>
<dbReference type="PANTHER" id="PTHR43143:SF1">
    <property type="entry name" value="SERINE_THREONINE-PROTEIN PHOSPHATASE CPPED1"/>
    <property type="match status" value="1"/>
</dbReference>
<dbReference type="Proteomes" id="UP000267798">
    <property type="component" value="Unassembled WGS sequence"/>
</dbReference>
<evidence type="ECO:0000313" key="2">
    <source>
        <dbReference type="EMBL" id="RJX40448.1"/>
    </source>
</evidence>
<dbReference type="OrthoDB" id="1645838at2"/>
<accession>A0A3A6PM64</accession>
<keyword evidence="3" id="KW-1185">Reference proteome</keyword>
<dbReference type="SUPFAM" id="SSF56300">
    <property type="entry name" value="Metallo-dependent phosphatases"/>
    <property type="match status" value="1"/>
</dbReference>
<reference evidence="2 3" key="1">
    <citation type="submission" date="2018-09" db="EMBL/GenBank/DDBJ databases">
        <title>Paenibacillus aracenensis nov. sp. isolated from a cave in southern Spain.</title>
        <authorList>
            <person name="Jurado V."/>
            <person name="Gutierrez-Patricio S."/>
            <person name="Gonzalez-Pimentel J.L."/>
            <person name="Miller A.Z."/>
            <person name="Laiz L."/>
            <person name="Saiz-Jimenez C."/>
        </authorList>
    </citation>
    <scope>NUCLEOTIDE SEQUENCE [LARGE SCALE GENOMIC DNA]</scope>
    <source>
        <strain evidence="2 3">JCM 19203</strain>
    </source>
</reference>
<dbReference type="Gene3D" id="3.60.21.10">
    <property type="match status" value="1"/>
</dbReference>